<dbReference type="CTD" id="9824799"/>
<dbReference type="AlphaFoldDB" id="A0A6A5GB20"/>
<evidence type="ECO:0008006" key="4">
    <source>
        <dbReference type="Google" id="ProtNLM"/>
    </source>
</evidence>
<feature type="chain" id="PRO_5025379759" description="Secreted protein" evidence="1">
    <location>
        <begin position="17"/>
        <end position="104"/>
    </location>
</feature>
<organism evidence="2 3">
    <name type="scientific">Caenorhabditis remanei</name>
    <name type="common">Caenorhabditis vulgaris</name>
    <dbReference type="NCBI Taxonomy" id="31234"/>
    <lineage>
        <taxon>Eukaryota</taxon>
        <taxon>Metazoa</taxon>
        <taxon>Ecdysozoa</taxon>
        <taxon>Nematoda</taxon>
        <taxon>Chromadorea</taxon>
        <taxon>Rhabditida</taxon>
        <taxon>Rhabditina</taxon>
        <taxon>Rhabditomorpha</taxon>
        <taxon>Rhabditoidea</taxon>
        <taxon>Rhabditidae</taxon>
        <taxon>Peloderinae</taxon>
        <taxon>Caenorhabditis</taxon>
    </lineage>
</organism>
<proteinExistence type="predicted"/>
<dbReference type="Proteomes" id="UP000483820">
    <property type="component" value="Chromosome V"/>
</dbReference>
<dbReference type="EMBL" id="WUAV01000005">
    <property type="protein sequence ID" value="KAF1752377.1"/>
    <property type="molecule type" value="Genomic_DNA"/>
</dbReference>
<name>A0A6A5GB20_CAERE</name>
<evidence type="ECO:0000313" key="3">
    <source>
        <dbReference type="Proteomes" id="UP000483820"/>
    </source>
</evidence>
<keyword evidence="1" id="KW-0732">Signal</keyword>
<dbReference type="RefSeq" id="XP_003110289.2">
    <property type="nucleotide sequence ID" value="XM_003110241.2"/>
</dbReference>
<sequence>MIKKVILLCLIGLAIAKINFIWEFKPVCTRRHAKYVDYGCLLSIRNITKTARETRLTSTIAQEFRTSRDVSFLFHVVRSKLKLRRHDGFTSSVAISFILQLIST</sequence>
<dbReference type="KEGG" id="crq:GCK72_018932"/>
<dbReference type="GeneID" id="9824799"/>
<comment type="caution">
    <text evidence="2">The sequence shown here is derived from an EMBL/GenBank/DDBJ whole genome shotgun (WGS) entry which is preliminary data.</text>
</comment>
<reference evidence="2 3" key="1">
    <citation type="submission" date="2019-12" db="EMBL/GenBank/DDBJ databases">
        <title>Chromosome-level assembly of the Caenorhabditis remanei genome.</title>
        <authorList>
            <person name="Teterina A.A."/>
            <person name="Willis J.H."/>
            <person name="Phillips P.C."/>
        </authorList>
    </citation>
    <scope>NUCLEOTIDE SEQUENCE [LARGE SCALE GENOMIC DNA]</scope>
    <source>
        <strain evidence="2 3">PX506</strain>
        <tissue evidence="2">Whole organism</tissue>
    </source>
</reference>
<evidence type="ECO:0000256" key="1">
    <source>
        <dbReference type="SAM" id="SignalP"/>
    </source>
</evidence>
<protein>
    <recommendedName>
        <fullName evidence="4">Secreted protein</fullName>
    </recommendedName>
</protein>
<feature type="signal peptide" evidence="1">
    <location>
        <begin position="1"/>
        <end position="16"/>
    </location>
</feature>
<evidence type="ECO:0000313" key="2">
    <source>
        <dbReference type="EMBL" id="KAF1752377.1"/>
    </source>
</evidence>
<gene>
    <name evidence="2" type="ORF">GCK72_018932</name>
</gene>
<accession>A0A6A5GB20</accession>